<sequence>MSSSRSYKPNQSFILGSASNSNPFLSMVNPVGRNYQGYTQANRSPVPEEDETRNSTDEEGEGDLEAGKRSRSTPTGRSQGNSGTKAVSGDVAPSPTRNTDKPRVSFDAGASQTHILRPNIRKDDHLHEHDSSDEEVPADLMIEAGGAGASSAAQRLLATRSKASRGVSGKDKGKAKEVAGTGENIELSQSHRSQKRGQPLFSTHNAGKRLPPTSLLPTTAGEPLPKVSIPPRPSELDPDPDPASIRSRSSKGRRMGSDLSTQRSGLHPTSVNGGLDAYERALWNWVNVYNLDAFLQEVYFYYEGKGIYSIALSRALNLLTVGFVIGFSTFLLGCVNYSGIRHDRHTTLSEVIVERCVSKFSGFTLMFFILFTAFYVWQIIDYAFGIRRLLDIYNFYTHLLKIPDEDISTISWPEVVRRIGSIREQNPLTAISSKNAHNNNDTTKAKLDAHDVANRIMRQENYLIALFNKELLDLRVPLPGFLKRFVPQEDGKGKMLTRALEWNLRYCLMEYLFDGQGRVRKVFLKSKNRRTLIEGLERRFIFMGVLNAIFAPFIVLYLLMYSFFRYFEQYHKDPSSIGGRRYTSFAQWKFREFNELPHFFLRRLDASYELANMYIGHFPNAKMAIIMRFVAFISGSFVAVFFLATVMDPEAFLLFEITPHRSIVFYLGVFGAILTVARGMIPEDNRVYDPELLMTGIIECTHFMPDEWKGELHSKKVHQEFGELFAMKVAIFAQELLSVVLTPFVLWFSLPNCAPAIVDFFREFTLHVDGLGYICSFAEFNFERHGNLKFGAPTQTSDQKMVSNQGKMEKSFINFKVLNPEWNPSDPSGSLYLSRIANAYPHLGRRLHTNPSLESAHSFTEPTTKPDLSPAEKAQEYDRALRQSQLGAATTRRRGFGGSVMGMGMSAYHHPSSSSVFGPFGGIAMAQTTVLGDSQGSVYVDAGPPAKEQVQRSTSSGGRKGKDILPEDMALDGTVKGGLGGSYVDGAKNEHAYPMEEEDDGLEDPGILGLMAQIYGRRDATGVLR</sequence>
<keyword evidence="2" id="KW-1185">Reference proteome</keyword>
<protein>
    <submittedName>
        <fullName evidence="1">APG9-domain-containing protein</fullName>
    </submittedName>
</protein>
<evidence type="ECO:0000313" key="2">
    <source>
        <dbReference type="Proteomes" id="UP000308600"/>
    </source>
</evidence>
<name>A0ACD3BDM8_9AGAR</name>
<gene>
    <name evidence="1" type="ORF">BDN72DRAFT_830819</name>
</gene>
<evidence type="ECO:0000313" key="1">
    <source>
        <dbReference type="EMBL" id="TFK76270.1"/>
    </source>
</evidence>
<proteinExistence type="predicted"/>
<dbReference type="Proteomes" id="UP000308600">
    <property type="component" value="Unassembled WGS sequence"/>
</dbReference>
<reference evidence="1 2" key="1">
    <citation type="journal article" date="2019" name="Nat. Ecol. Evol.">
        <title>Megaphylogeny resolves global patterns of mushroom evolution.</title>
        <authorList>
            <person name="Varga T."/>
            <person name="Krizsan K."/>
            <person name="Foldi C."/>
            <person name="Dima B."/>
            <person name="Sanchez-Garcia M."/>
            <person name="Sanchez-Ramirez S."/>
            <person name="Szollosi G.J."/>
            <person name="Szarkandi J.G."/>
            <person name="Papp V."/>
            <person name="Albert L."/>
            <person name="Andreopoulos W."/>
            <person name="Angelini C."/>
            <person name="Antonin V."/>
            <person name="Barry K.W."/>
            <person name="Bougher N.L."/>
            <person name="Buchanan P."/>
            <person name="Buyck B."/>
            <person name="Bense V."/>
            <person name="Catcheside P."/>
            <person name="Chovatia M."/>
            <person name="Cooper J."/>
            <person name="Damon W."/>
            <person name="Desjardin D."/>
            <person name="Finy P."/>
            <person name="Geml J."/>
            <person name="Haridas S."/>
            <person name="Hughes K."/>
            <person name="Justo A."/>
            <person name="Karasinski D."/>
            <person name="Kautmanova I."/>
            <person name="Kiss B."/>
            <person name="Kocsube S."/>
            <person name="Kotiranta H."/>
            <person name="LaButti K.M."/>
            <person name="Lechner B.E."/>
            <person name="Liimatainen K."/>
            <person name="Lipzen A."/>
            <person name="Lukacs Z."/>
            <person name="Mihaltcheva S."/>
            <person name="Morgado L.N."/>
            <person name="Niskanen T."/>
            <person name="Noordeloos M.E."/>
            <person name="Ohm R.A."/>
            <person name="Ortiz-Santana B."/>
            <person name="Ovrebo C."/>
            <person name="Racz N."/>
            <person name="Riley R."/>
            <person name="Savchenko A."/>
            <person name="Shiryaev A."/>
            <person name="Soop K."/>
            <person name="Spirin V."/>
            <person name="Szebenyi C."/>
            <person name="Tomsovsky M."/>
            <person name="Tulloss R.E."/>
            <person name="Uehling J."/>
            <person name="Grigoriev I.V."/>
            <person name="Vagvolgyi C."/>
            <person name="Papp T."/>
            <person name="Martin F.M."/>
            <person name="Miettinen O."/>
            <person name="Hibbett D.S."/>
            <person name="Nagy L.G."/>
        </authorList>
    </citation>
    <scope>NUCLEOTIDE SEQUENCE [LARGE SCALE GENOMIC DNA]</scope>
    <source>
        <strain evidence="1 2">NL-1719</strain>
    </source>
</reference>
<organism evidence="1 2">
    <name type="scientific">Pluteus cervinus</name>
    <dbReference type="NCBI Taxonomy" id="181527"/>
    <lineage>
        <taxon>Eukaryota</taxon>
        <taxon>Fungi</taxon>
        <taxon>Dikarya</taxon>
        <taxon>Basidiomycota</taxon>
        <taxon>Agaricomycotina</taxon>
        <taxon>Agaricomycetes</taxon>
        <taxon>Agaricomycetidae</taxon>
        <taxon>Agaricales</taxon>
        <taxon>Pluteineae</taxon>
        <taxon>Pluteaceae</taxon>
        <taxon>Pluteus</taxon>
    </lineage>
</organism>
<dbReference type="EMBL" id="ML208260">
    <property type="protein sequence ID" value="TFK76270.1"/>
    <property type="molecule type" value="Genomic_DNA"/>
</dbReference>
<accession>A0ACD3BDM8</accession>